<dbReference type="EMBL" id="SMCP01000005">
    <property type="protein sequence ID" value="TCV87150.1"/>
    <property type="molecule type" value="Genomic_DNA"/>
</dbReference>
<accession>A0A4R3Y5U6</accession>
<evidence type="ECO:0000313" key="2">
    <source>
        <dbReference type="Proteomes" id="UP000294619"/>
    </source>
</evidence>
<proteinExistence type="predicted"/>
<comment type="caution">
    <text evidence="1">The sequence shown here is derived from an EMBL/GenBank/DDBJ whole genome shotgun (WGS) entry which is preliminary data.</text>
</comment>
<evidence type="ECO:0000313" key="1">
    <source>
        <dbReference type="EMBL" id="TCV87150.1"/>
    </source>
</evidence>
<dbReference type="Proteomes" id="UP000294619">
    <property type="component" value="Unassembled WGS sequence"/>
</dbReference>
<reference evidence="1 2" key="1">
    <citation type="submission" date="2019-03" db="EMBL/GenBank/DDBJ databases">
        <title>Genomic Encyclopedia of Type Strains, Phase IV (KMG-IV): sequencing the most valuable type-strain genomes for metagenomic binning, comparative biology and taxonomic classification.</title>
        <authorList>
            <person name="Goeker M."/>
        </authorList>
    </citation>
    <scope>NUCLEOTIDE SEQUENCE [LARGE SCALE GENOMIC DNA]</scope>
    <source>
        <strain evidence="1 2">DSM 28140</strain>
    </source>
</reference>
<protein>
    <submittedName>
        <fullName evidence="1">Uncharacterized protein</fullName>
    </submittedName>
</protein>
<sequence>MFVYILRESAVAHKQKNQAIKKQSLVELYALAEKLL</sequence>
<name>A0A4R3Y5U6_9PAST</name>
<organism evidence="1 2">
    <name type="scientific">Testudinibacter aquarius</name>
    <dbReference type="NCBI Taxonomy" id="1524974"/>
    <lineage>
        <taxon>Bacteria</taxon>
        <taxon>Pseudomonadati</taxon>
        <taxon>Pseudomonadota</taxon>
        <taxon>Gammaproteobacteria</taxon>
        <taxon>Pasteurellales</taxon>
        <taxon>Pasteurellaceae</taxon>
        <taxon>Testudinibacter</taxon>
    </lineage>
</organism>
<dbReference type="AlphaFoldDB" id="A0A4R3Y5U6"/>
<gene>
    <name evidence="1" type="ORF">EDC16_10567</name>
</gene>